<evidence type="ECO:0000256" key="3">
    <source>
        <dbReference type="ARBA" id="ARBA00022989"/>
    </source>
</evidence>
<keyword evidence="2 5" id="KW-0812">Transmembrane</keyword>
<dbReference type="PANTHER" id="PTHR37422:SF13">
    <property type="entry name" value="LIPOPOLYSACCHARIDE BIOSYNTHESIS PROTEIN PA4999-RELATED"/>
    <property type="match status" value="1"/>
</dbReference>
<feature type="transmembrane region" description="Helical" evidence="5">
    <location>
        <begin position="66"/>
        <end position="83"/>
    </location>
</feature>
<dbReference type="EMBL" id="JAQJJC010000026">
    <property type="protein sequence ID" value="MDN5115175.1"/>
    <property type="molecule type" value="Genomic_DNA"/>
</dbReference>
<name>A0AAW7Q7T0_9BACT</name>
<evidence type="ECO:0000256" key="1">
    <source>
        <dbReference type="ARBA" id="ARBA00004141"/>
    </source>
</evidence>
<gene>
    <name evidence="7" type="ORF">PJV88_11080</name>
</gene>
<evidence type="ECO:0000313" key="8">
    <source>
        <dbReference type="Proteomes" id="UP001170713"/>
    </source>
</evidence>
<organism evidence="7 8">
    <name type="scientific">Aliarcobacter butzleri</name>
    <dbReference type="NCBI Taxonomy" id="28197"/>
    <lineage>
        <taxon>Bacteria</taxon>
        <taxon>Pseudomonadati</taxon>
        <taxon>Campylobacterota</taxon>
        <taxon>Epsilonproteobacteria</taxon>
        <taxon>Campylobacterales</taxon>
        <taxon>Arcobacteraceae</taxon>
        <taxon>Aliarcobacter</taxon>
    </lineage>
</organism>
<keyword evidence="3 5" id="KW-1133">Transmembrane helix</keyword>
<feature type="transmembrane region" description="Helical" evidence="5">
    <location>
        <begin position="118"/>
        <end position="138"/>
    </location>
</feature>
<evidence type="ECO:0000259" key="6">
    <source>
        <dbReference type="Pfam" id="PF04932"/>
    </source>
</evidence>
<dbReference type="AlphaFoldDB" id="A0AAW7Q7T0"/>
<feature type="transmembrane region" description="Helical" evidence="5">
    <location>
        <begin position="211"/>
        <end position="229"/>
    </location>
</feature>
<dbReference type="RefSeq" id="WP_301343391.1">
    <property type="nucleotide sequence ID" value="NZ_JAQJJC010000026.1"/>
</dbReference>
<reference evidence="7" key="2">
    <citation type="submission" date="2023-01" db="EMBL/GenBank/DDBJ databases">
        <authorList>
            <person name="Uljanovas D."/>
        </authorList>
    </citation>
    <scope>NUCLEOTIDE SEQUENCE</scope>
    <source>
        <strain evidence="7">W48</strain>
    </source>
</reference>
<evidence type="ECO:0000256" key="2">
    <source>
        <dbReference type="ARBA" id="ARBA00022692"/>
    </source>
</evidence>
<evidence type="ECO:0000256" key="4">
    <source>
        <dbReference type="ARBA" id="ARBA00023136"/>
    </source>
</evidence>
<feature type="domain" description="O-antigen ligase-related" evidence="6">
    <location>
        <begin position="195"/>
        <end position="350"/>
    </location>
</feature>
<dbReference type="Pfam" id="PF04932">
    <property type="entry name" value="Wzy_C"/>
    <property type="match status" value="1"/>
</dbReference>
<reference evidence="7" key="1">
    <citation type="journal article" date="2023" name="Microorganisms">
        <title>Genomic Characterization of Arcobacter butzleri Strains Isolated from Various Sources in Lithuania.</title>
        <authorList>
            <person name="Uljanovas D."/>
            <person name="Golz G."/>
            <person name="Fleischmann S."/>
            <person name="Kudirkiene E."/>
            <person name="Kasetiene N."/>
            <person name="Grineviciene A."/>
            <person name="Tamuleviciene E."/>
            <person name="Aksomaitiene J."/>
            <person name="Alter T."/>
            <person name="Malakauskas M."/>
        </authorList>
    </citation>
    <scope>NUCLEOTIDE SEQUENCE</scope>
    <source>
        <strain evidence="7">W48</strain>
    </source>
</reference>
<evidence type="ECO:0000313" key="7">
    <source>
        <dbReference type="EMBL" id="MDN5115175.1"/>
    </source>
</evidence>
<dbReference type="GO" id="GO:0016874">
    <property type="term" value="F:ligase activity"/>
    <property type="evidence" value="ECO:0007669"/>
    <property type="project" value="UniProtKB-KW"/>
</dbReference>
<evidence type="ECO:0000256" key="5">
    <source>
        <dbReference type="SAM" id="Phobius"/>
    </source>
</evidence>
<keyword evidence="4 5" id="KW-0472">Membrane</keyword>
<dbReference type="PANTHER" id="PTHR37422">
    <property type="entry name" value="TEICHURONIC ACID BIOSYNTHESIS PROTEIN TUAE"/>
    <property type="match status" value="1"/>
</dbReference>
<dbReference type="GO" id="GO:0016020">
    <property type="term" value="C:membrane"/>
    <property type="evidence" value="ECO:0007669"/>
    <property type="project" value="UniProtKB-SubCell"/>
</dbReference>
<dbReference type="InterPro" id="IPR051533">
    <property type="entry name" value="WaaL-like"/>
</dbReference>
<accession>A0AAW7Q7T0</accession>
<protein>
    <submittedName>
        <fullName evidence="7">O-antigen ligase family protein</fullName>
    </submittedName>
</protein>
<feature type="transmembrane region" description="Helical" evidence="5">
    <location>
        <begin position="337"/>
        <end position="357"/>
    </location>
</feature>
<dbReference type="InterPro" id="IPR007016">
    <property type="entry name" value="O-antigen_ligase-rel_domated"/>
</dbReference>
<feature type="transmembrane region" description="Helical" evidence="5">
    <location>
        <begin position="236"/>
        <end position="253"/>
    </location>
</feature>
<comment type="subcellular location">
    <subcellularLocation>
        <location evidence="1">Membrane</location>
        <topology evidence="1">Multi-pass membrane protein</topology>
    </subcellularLocation>
</comment>
<dbReference type="Proteomes" id="UP001170713">
    <property type="component" value="Unassembled WGS sequence"/>
</dbReference>
<feature type="transmembrane region" description="Helical" evidence="5">
    <location>
        <begin position="158"/>
        <end position="181"/>
    </location>
</feature>
<feature type="transmembrane region" description="Helical" evidence="5">
    <location>
        <begin position="20"/>
        <end position="46"/>
    </location>
</feature>
<comment type="caution">
    <text evidence="7">The sequence shown here is derived from an EMBL/GenBank/DDBJ whole genome shotgun (WGS) entry which is preliminary data.</text>
</comment>
<feature type="transmembrane region" description="Helical" evidence="5">
    <location>
        <begin position="188"/>
        <end position="205"/>
    </location>
</feature>
<sequence>MTEYFRNIKQDYFKIYMFSYIFLLPWNLFSGFFSNLTVILFIWWLFIGKKRGYFIKVKDIFTNKPLVIFYLFIIYALLSLLWSDNIKVGIKELEYYKYYPIITLVFFSSFNKEDVKMAFYIISLSFGVYALFSLSIYFEFFTIVKDGVIKSDKTNPRGILPYVSVVFYMALNVFLTVYFFINEKSLKLKYAFIFIAIISFLTIIVNNSRMGQLSFIGTIFILMIYYRQYVFRYKKILIALFLTLALSIYFLYINNKIDRYSKGVNELVYSYQNNEYIGSWGPRLFFYKAAIELIPKNLIFGAGVGDAVVEFMKYQEANKDIVPGRTYKDYHNDYLNLLSKFGIIGTLLFFVSIFLLLRELYTKNKYFLYIGLVFFSLFFFNCIGGGMLRATTFNDFFMLIFVLLSLMLKEKKNNQ</sequence>
<feature type="transmembrane region" description="Helical" evidence="5">
    <location>
        <begin position="366"/>
        <end position="386"/>
    </location>
</feature>
<keyword evidence="7" id="KW-0436">Ligase</keyword>
<proteinExistence type="predicted"/>